<keyword evidence="6" id="KW-0813">Transport</keyword>
<dbReference type="GO" id="GO:0030134">
    <property type="term" value="C:COPII-coated ER to Golgi transport vesicle"/>
    <property type="evidence" value="ECO:0007669"/>
    <property type="project" value="TreeGrafter"/>
</dbReference>
<dbReference type="Proteomes" id="UP001362899">
    <property type="component" value="Unassembled WGS sequence"/>
</dbReference>
<dbReference type="GO" id="GO:0005789">
    <property type="term" value="C:endoplasmic reticulum membrane"/>
    <property type="evidence" value="ECO:0007669"/>
    <property type="project" value="UniProtKB-SubCell"/>
</dbReference>
<feature type="transmembrane region" description="Helical" evidence="6">
    <location>
        <begin position="20"/>
        <end position="38"/>
    </location>
</feature>
<comment type="caution">
    <text evidence="9">The sequence shown here is derived from an EMBL/GenBank/DDBJ whole genome shotgun (WGS) entry which is preliminary data.</text>
</comment>
<dbReference type="InterPro" id="IPR039542">
    <property type="entry name" value="Erv_N"/>
</dbReference>
<proteinExistence type="inferred from homology"/>
<feature type="domain" description="Endoplasmic reticulum vesicle transporter N-terminal" evidence="8">
    <location>
        <begin position="4"/>
        <end position="92"/>
    </location>
</feature>
<evidence type="ECO:0000256" key="4">
    <source>
        <dbReference type="ARBA" id="ARBA00022989"/>
    </source>
</evidence>
<dbReference type="PANTHER" id="PTHR10984:SF25">
    <property type="entry name" value="ENDOPLASMIC RETICULUM-GOLGI INTERMEDIATE COMPARTMENT PROTEIN 3"/>
    <property type="match status" value="1"/>
</dbReference>
<dbReference type="EMBL" id="BTGC01000008">
    <property type="protein sequence ID" value="GMM51860.1"/>
    <property type="molecule type" value="Genomic_DNA"/>
</dbReference>
<dbReference type="GO" id="GO:0000139">
    <property type="term" value="C:Golgi membrane"/>
    <property type="evidence" value="ECO:0007669"/>
    <property type="project" value="UniProtKB-SubCell"/>
</dbReference>
<evidence type="ECO:0000259" key="7">
    <source>
        <dbReference type="Pfam" id="PF07970"/>
    </source>
</evidence>
<keyword evidence="6" id="KW-0931">ER-Golgi transport</keyword>
<keyword evidence="4 6" id="KW-1133">Transmembrane helix</keyword>
<keyword evidence="5 6" id="KW-0472">Membrane</keyword>
<dbReference type="GO" id="GO:0006888">
    <property type="term" value="P:endoplasmic reticulum to Golgi vesicle-mediated transport"/>
    <property type="evidence" value="ECO:0007669"/>
    <property type="project" value="UniProtKB-UniRule"/>
</dbReference>
<evidence type="ECO:0000256" key="1">
    <source>
        <dbReference type="ARBA" id="ARBA00004141"/>
    </source>
</evidence>
<feature type="transmembrane region" description="Helical" evidence="6">
    <location>
        <begin position="355"/>
        <end position="373"/>
    </location>
</feature>
<comment type="function">
    <text evidence="6">Plays a role in transport between endoplasmic reticulum and Golgi.</text>
</comment>
<reference evidence="9 10" key="1">
    <citation type="journal article" date="2023" name="Elife">
        <title>Identification of key yeast species and microbe-microbe interactions impacting larval growth of Drosophila in the wild.</title>
        <authorList>
            <person name="Mure A."/>
            <person name="Sugiura Y."/>
            <person name="Maeda R."/>
            <person name="Honda K."/>
            <person name="Sakurai N."/>
            <person name="Takahashi Y."/>
            <person name="Watada M."/>
            <person name="Katoh T."/>
            <person name="Gotoh A."/>
            <person name="Gotoh Y."/>
            <person name="Taniguchi I."/>
            <person name="Nakamura K."/>
            <person name="Hayashi T."/>
            <person name="Katayama T."/>
            <person name="Uemura T."/>
            <person name="Hattori Y."/>
        </authorList>
    </citation>
    <scope>NUCLEOTIDE SEQUENCE [LARGE SCALE GENOMIC DNA]</scope>
    <source>
        <strain evidence="9 10">SB-73</strain>
    </source>
</reference>
<comment type="similarity">
    <text evidence="2 6">Belongs to the ERGIC family.</text>
</comment>
<dbReference type="InterPro" id="IPR012936">
    <property type="entry name" value="Erv_C"/>
</dbReference>
<protein>
    <recommendedName>
        <fullName evidence="6">Endoplasmic reticulum-Golgi intermediate compartment protein</fullName>
    </recommendedName>
</protein>
<evidence type="ECO:0000256" key="3">
    <source>
        <dbReference type="ARBA" id="ARBA00022692"/>
    </source>
</evidence>
<keyword evidence="10" id="KW-1185">Reference proteome</keyword>
<evidence type="ECO:0000256" key="2">
    <source>
        <dbReference type="ARBA" id="ARBA00005648"/>
    </source>
</evidence>
<gene>
    <name evidence="9" type="ORF">DASB73_028230</name>
</gene>
<dbReference type="Pfam" id="PF13850">
    <property type="entry name" value="ERGIC_N"/>
    <property type="match status" value="1"/>
</dbReference>
<accession>A0AAV5RKB4</accession>
<feature type="domain" description="Endoplasmic reticulum vesicle transporter C-terminal" evidence="7">
    <location>
        <begin position="137"/>
        <end position="374"/>
    </location>
</feature>
<evidence type="ECO:0000313" key="10">
    <source>
        <dbReference type="Proteomes" id="UP001362899"/>
    </source>
</evidence>
<dbReference type="GO" id="GO:0006890">
    <property type="term" value="P:retrograde vesicle-mediated transport, Golgi to endoplasmic reticulum"/>
    <property type="evidence" value="ECO:0007669"/>
    <property type="project" value="TreeGrafter"/>
</dbReference>
<evidence type="ECO:0000256" key="5">
    <source>
        <dbReference type="ARBA" id="ARBA00023136"/>
    </source>
</evidence>
<keyword evidence="6" id="KW-0333">Golgi apparatus</keyword>
<keyword evidence="3 6" id="KW-0812">Transmembrane</keyword>
<name>A0AAV5RKB4_STABA</name>
<dbReference type="Pfam" id="PF07970">
    <property type="entry name" value="COPIIcoated_ERV"/>
    <property type="match status" value="1"/>
</dbReference>
<keyword evidence="6" id="KW-0256">Endoplasmic reticulum</keyword>
<evidence type="ECO:0000256" key="6">
    <source>
        <dbReference type="RuleBase" id="RU369013"/>
    </source>
</evidence>
<dbReference type="PANTHER" id="PTHR10984">
    <property type="entry name" value="ENDOPLASMIC RETICULUM-GOLGI INTERMEDIATE COMPARTMENT PROTEIN"/>
    <property type="match status" value="1"/>
</dbReference>
<evidence type="ECO:0000259" key="8">
    <source>
        <dbReference type="Pfam" id="PF13850"/>
    </source>
</evidence>
<sequence length="390" mass="44063">MRLQIFDVFSKTSEDARVRTSSGGVVSMFVVCTLVYLIHLQIQQYRTLVWDHALILDTYRQKEMTITVDITFPNLPCEQLSIDALNDAGDTQFLNDQLMKTDLDEQGNVLDPSIKQQQKIERDAAISARPADYSASCYGAENGLPEDKRSIGCFTCDDIKIAYGNLGWQFHDGSGFEQCVAERYPEHILANKDNGCRVQGSLLVSKVEGRIHFAPGDSLFTHGQHSHDTSTYTLNELPYDMAHIINELSFGDHMAHIGQEDPLAGFENVDDDKYYQYRYFIKVVGTDYHFIDKDPIQTNQYSVTHHERPIKGGRDEDHPHSQHSSGGIPGIWFNYDISPMKVVETQIRQQTFATLLMNLFAIIGAVITTGAVVDRSVYVVDQALKARKDR</sequence>
<dbReference type="AlphaFoldDB" id="A0AAV5RKB4"/>
<organism evidence="9 10">
    <name type="scientific">Starmerella bacillaris</name>
    <name type="common">Yeast</name>
    <name type="synonym">Candida zemplinina</name>
    <dbReference type="NCBI Taxonomy" id="1247836"/>
    <lineage>
        <taxon>Eukaryota</taxon>
        <taxon>Fungi</taxon>
        <taxon>Dikarya</taxon>
        <taxon>Ascomycota</taxon>
        <taxon>Saccharomycotina</taxon>
        <taxon>Dipodascomycetes</taxon>
        <taxon>Dipodascales</taxon>
        <taxon>Trichomonascaceae</taxon>
        <taxon>Starmerella</taxon>
    </lineage>
</organism>
<dbReference type="InterPro" id="IPR045888">
    <property type="entry name" value="Erv"/>
</dbReference>
<dbReference type="GO" id="GO:0033116">
    <property type="term" value="C:endoplasmic reticulum-Golgi intermediate compartment membrane"/>
    <property type="evidence" value="ECO:0007669"/>
    <property type="project" value="UniProtKB-SubCell"/>
</dbReference>
<comment type="subcellular location">
    <subcellularLocation>
        <location evidence="6">Endoplasmic reticulum membrane</location>
        <topology evidence="6">Multi-pass membrane protein</topology>
    </subcellularLocation>
    <subcellularLocation>
        <location evidence="6">Endoplasmic reticulum-Golgi intermediate compartment membrane</location>
        <topology evidence="6">Multi-pass membrane protein</topology>
    </subcellularLocation>
    <subcellularLocation>
        <location evidence="6">Golgi apparatus membrane</location>
        <topology evidence="6">Multi-pass membrane protein</topology>
    </subcellularLocation>
    <subcellularLocation>
        <location evidence="1">Membrane</location>
        <topology evidence="1">Multi-pass membrane protein</topology>
    </subcellularLocation>
</comment>
<evidence type="ECO:0000313" key="9">
    <source>
        <dbReference type="EMBL" id="GMM51860.1"/>
    </source>
</evidence>